<keyword evidence="6" id="KW-1185">Reference proteome</keyword>
<dbReference type="PROSITE" id="PS00455">
    <property type="entry name" value="AMP_BINDING"/>
    <property type="match status" value="1"/>
</dbReference>
<sequence>MTPYDSKPWLANYAAGYPAAISPVFTDALSMFRSAVARASEHPAIFYFDGALSYAELDAQSDALASAWLVRGCERGDRVAIYLQNVPQFVIALVAAWKLGMIAVLVNPMNRERELRALLSDSGARLLVCHESLYADVVRPLLAHEAEAAARGGPAVLPIVMTTSELEYQNRNDERLFANTRRRPVEDAEDISTVIAAYLGRKPPLIALAPADVAVLVYTSGTTGKPKGAMNTHANIAFNAQVCRDWMSLRDGIPILGIAPLFHITGLIGNIGAAFICTAPLILACRFEPGVILDAIREYHAEFTIGSITAFIALMNHPQAAREDLASMRRIFSGGAAIPPSVAAEFHARFGLYLHNGYGLTETSAPTHCVPIGADAPVDPSSGTLAIGVPVFNVESYIGDEGGRPLPPGEIGEIISRGPMVVPGYWNNQAETDKAFVDGYFRTGDVGFMDEKGWFYLVDRKKDMINAGGYKVWPREIEDVLYTHPAVREAAVVGVADTYRGETVKAVVSLRPNMTATPDELIAYCKERMAAYKYPRIVRVIEELPKTITGKILRRDLKG</sequence>
<dbReference type="Proteomes" id="UP000544134">
    <property type="component" value="Unassembled WGS sequence"/>
</dbReference>
<organism evidence="5 6">
    <name type="scientific">Paraburkholderia polaris</name>
    <dbReference type="NCBI Taxonomy" id="2728848"/>
    <lineage>
        <taxon>Bacteria</taxon>
        <taxon>Pseudomonadati</taxon>
        <taxon>Pseudomonadota</taxon>
        <taxon>Betaproteobacteria</taxon>
        <taxon>Burkholderiales</taxon>
        <taxon>Burkholderiaceae</taxon>
        <taxon>Paraburkholderia</taxon>
    </lineage>
</organism>
<dbReference type="InterPro" id="IPR045851">
    <property type="entry name" value="AMP-bd_C_sf"/>
</dbReference>
<dbReference type="InterPro" id="IPR000873">
    <property type="entry name" value="AMP-dep_synth/lig_dom"/>
</dbReference>
<evidence type="ECO:0000259" key="4">
    <source>
        <dbReference type="Pfam" id="PF13193"/>
    </source>
</evidence>
<dbReference type="InterPro" id="IPR042099">
    <property type="entry name" value="ANL_N_sf"/>
</dbReference>
<protein>
    <submittedName>
        <fullName evidence="5">Long-chain fatty acid--CoA ligase</fullName>
    </submittedName>
</protein>
<comment type="caution">
    <text evidence="5">The sequence shown here is derived from an EMBL/GenBank/DDBJ whole genome shotgun (WGS) entry which is preliminary data.</text>
</comment>
<dbReference type="InterPro" id="IPR025110">
    <property type="entry name" value="AMP-bd_C"/>
</dbReference>
<dbReference type="RefSeq" id="WP_169488366.1">
    <property type="nucleotide sequence ID" value="NZ_JABBGJ010000031.1"/>
</dbReference>
<dbReference type="Gene3D" id="3.40.50.12780">
    <property type="entry name" value="N-terminal domain of ligase-like"/>
    <property type="match status" value="1"/>
</dbReference>
<dbReference type="Pfam" id="PF00501">
    <property type="entry name" value="AMP-binding"/>
    <property type="match status" value="1"/>
</dbReference>
<evidence type="ECO:0000256" key="1">
    <source>
        <dbReference type="ARBA" id="ARBA00006432"/>
    </source>
</evidence>
<comment type="similarity">
    <text evidence="1">Belongs to the ATP-dependent AMP-binding enzyme family.</text>
</comment>
<gene>
    <name evidence="5" type="ORF">HHL24_26800</name>
</gene>
<reference evidence="5 6" key="1">
    <citation type="submission" date="2020-04" db="EMBL/GenBank/DDBJ databases">
        <title>Paraburkholderia sp. RP-4-7 isolated from soil.</title>
        <authorList>
            <person name="Dahal R.H."/>
        </authorList>
    </citation>
    <scope>NUCLEOTIDE SEQUENCE [LARGE SCALE GENOMIC DNA]</scope>
    <source>
        <strain evidence="5 6">RP-4-7</strain>
    </source>
</reference>
<evidence type="ECO:0000256" key="2">
    <source>
        <dbReference type="ARBA" id="ARBA00022598"/>
    </source>
</evidence>
<dbReference type="AlphaFoldDB" id="A0A848IP28"/>
<feature type="domain" description="AMP-binding enzyme C-terminal" evidence="4">
    <location>
        <begin position="476"/>
        <end position="551"/>
    </location>
</feature>
<dbReference type="PANTHER" id="PTHR43767:SF1">
    <property type="entry name" value="NONRIBOSOMAL PEPTIDE SYNTHASE PES1 (EUROFUNG)-RELATED"/>
    <property type="match status" value="1"/>
</dbReference>
<feature type="domain" description="AMP-dependent synthetase/ligase" evidence="3">
    <location>
        <begin position="32"/>
        <end position="426"/>
    </location>
</feature>
<proteinExistence type="inferred from homology"/>
<dbReference type="PANTHER" id="PTHR43767">
    <property type="entry name" value="LONG-CHAIN-FATTY-ACID--COA LIGASE"/>
    <property type="match status" value="1"/>
</dbReference>
<dbReference type="EMBL" id="JABBGJ010000031">
    <property type="protein sequence ID" value="NMM01534.1"/>
    <property type="molecule type" value="Genomic_DNA"/>
</dbReference>
<name>A0A848IP28_9BURK</name>
<evidence type="ECO:0000313" key="6">
    <source>
        <dbReference type="Proteomes" id="UP000544134"/>
    </source>
</evidence>
<dbReference type="Pfam" id="PF13193">
    <property type="entry name" value="AMP-binding_C"/>
    <property type="match status" value="1"/>
</dbReference>
<dbReference type="GO" id="GO:0016878">
    <property type="term" value="F:acid-thiol ligase activity"/>
    <property type="evidence" value="ECO:0007669"/>
    <property type="project" value="UniProtKB-ARBA"/>
</dbReference>
<dbReference type="SUPFAM" id="SSF56801">
    <property type="entry name" value="Acetyl-CoA synthetase-like"/>
    <property type="match status" value="1"/>
</dbReference>
<evidence type="ECO:0000313" key="5">
    <source>
        <dbReference type="EMBL" id="NMM01534.1"/>
    </source>
</evidence>
<dbReference type="Gene3D" id="3.30.300.30">
    <property type="match status" value="1"/>
</dbReference>
<accession>A0A848IP28</accession>
<dbReference type="FunFam" id="3.30.300.30:FF:000008">
    <property type="entry name" value="2,3-dihydroxybenzoate-AMP ligase"/>
    <property type="match status" value="1"/>
</dbReference>
<dbReference type="InterPro" id="IPR050237">
    <property type="entry name" value="ATP-dep_AMP-bd_enzyme"/>
</dbReference>
<dbReference type="InterPro" id="IPR020845">
    <property type="entry name" value="AMP-binding_CS"/>
</dbReference>
<keyword evidence="2 5" id="KW-0436">Ligase</keyword>
<evidence type="ECO:0000259" key="3">
    <source>
        <dbReference type="Pfam" id="PF00501"/>
    </source>
</evidence>